<dbReference type="PANTHER" id="PTHR31157:SF1">
    <property type="entry name" value="SCP DOMAIN-CONTAINING PROTEIN"/>
    <property type="match status" value="1"/>
</dbReference>
<dbReference type="KEGG" id="atm:ANT_28120"/>
<sequence length="332" mass="34674">MKAFWKVVLVCVLSLNGLLFLRSPSQAQAGSPEELIAAVNALRAQRGLPALTVSTALMSAAQSHAEYQASIQTITHTGAGNTRPKDRAIAAGYGGGAVVFVSENIAGGTNLSVQDAITLYWSDDVHMNTMLNPNFQHIGAGVAFSGEMVYYTLVVGSTSGTSNALNTLPALNTPTLTLTPPPVPASAQETVTPPAAAISTPDESQMYEVQPGDTLWGIAVTYQVSMDDLKRWNNLPATPNLWPGDRLIVQPSFTPAPSATETPLPTVTPTVAFTATPMPTIIVPVTAITLTPTPETAPLSSGSSPLLFIGIGLIVLSVLGMILLFVGKLQGK</sequence>
<evidence type="ECO:0000259" key="3">
    <source>
        <dbReference type="PROSITE" id="PS51782"/>
    </source>
</evidence>
<feature type="transmembrane region" description="Helical" evidence="1">
    <location>
        <begin position="306"/>
        <end position="326"/>
    </location>
</feature>
<dbReference type="Pfam" id="PF00188">
    <property type="entry name" value="CAP"/>
    <property type="match status" value="1"/>
</dbReference>
<dbReference type="PROSITE" id="PS51782">
    <property type="entry name" value="LYSM"/>
    <property type="match status" value="1"/>
</dbReference>
<dbReference type="InterPro" id="IPR036779">
    <property type="entry name" value="LysM_dom_sf"/>
</dbReference>
<evidence type="ECO:0000313" key="4">
    <source>
        <dbReference type="EMBL" id="BAJ64838.1"/>
    </source>
</evidence>
<dbReference type="CDD" id="cd05379">
    <property type="entry name" value="CAP_bacterial"/>
    <property type="match status" value="1"/>
</dbReference>
<dbReference type="InParanoid" id="E8N195"/>
<dbReference type="SMART" id="SM00257">
    <property type="entry name" value="LysM"/>
    <property type="match status" value="1"/>
</dbReference>
<keyword evidence="2" id="KW-0732">Signal</keyword>
<dbReference type="eggNOG" id="COG2340">
    <property type="taxonomic scope" value="Bacteria"/>
</dbReference>
<evidence type="ECO:0000256" key="2">
    <source>
        <dbReference type="SAM" id="SignalP"/>
    </source>
</evidence>
<protein>
    <recommendedName>
        <fullName evidence="3">LysM domain-containing protein</fullName>
    </recommendedName>
</protein>
<dbReference type="eggNOG" id="COG1388">
    <property type="taxonomic scope" value="Bacteria"/>
</dbReference>
<dbReference type="PANTHER" id="PTHR31157">
    <property type="entry name" value="SCP DOMAIN-CONTAINING PROTEIN"/>
    <property type="match status" value="1"/>
</dbReference>
<proteinExistence type="predicted"/>
<dbReference type="Gene3D" id="3.10.350.10">
    <property type="entry name" value="LysM domain"/>
    <property type="match status" value="1"/>
</dbReference>
<dbReference type="AlphaFoldDB" id="E8N195"/>
<keyword evidence="1" id="KW-0812">Transmembrane</keyword>
<dbReference type="Gene3D" id="3.40.33.10">
    <property type="entry name" value="CAP"/>
    <property type="match status" value="1"/>
</dbReference>
<feature type="domain" description="LysM" evidence="3">
    <location>
        <begin position="205"/>
        <end position="249"/>
    </location>
</feature>
<gene>
    <name evidence="4" type="ordered locus">ANT_28120</name>
</gene>
<keyword evidence="1" id="KW-0472">Membrane</keyword>
<feature type="chain" id="PRO_5003228590" description="LysM domain-containing protein" evidence="2">
    <location>
        <begin position="30"/>
        <end position="332"/>
    </location>
</feature>
<evidence type="ECO:0000256" key="1">
    <source>
        <dbReference type="SAM" id="Phobius"/>
    </source>
</evidence>
<dbReference type="InterPro" id="IPR035940">
    <property type="entry name" value="CAP_sf"/>
</dbReference>
<organism evidence="4 5">
    <name type="scientific">Anaerolinea thermophila (strain DSM 14523 / JCM 11388 / NBRC 100420 / UNI-1)</name>
    <dbReference type="NCBI Taxonomy" id="926569"/>
    <lineage>
        <taxon>Bacteria</taxon>
        <taxon>Bacillati</taxon>
        <taxon>Chloroflexota</taxon>
        <taxon>Anaerolineae</taxon>
        <taxon>Anaerolineales</taxon>
        <taxon>Anaerolineaceae</taxon>
        <taxon>Anaerolinea</taxon>
    </lineage>
</organism>
<dbReference type="RefSeq" id="WP_013561184.1">
    <property type="nucleotide sequence ID" value="NC_014960.1"/>
</dbReference>
<dbReference type="Proteomes" id="UP000008922">
    <property type="component" value="Chromosome"/>
</dbReference>
<feature type="signal peptide" evidence="2">
    <location>
        <begin position="1"/>
        <end position="29"/>
    </location>
</feature>
<dbReference type="HOGENOM" id="CLU_835872_0_0_0"/>
<dbReference type="STRING" id="926569.ANT_28120"/>
<dbReference type="SUPFAM" id="SSF55797">
    <property type="entry name" value="PR-1-like"/>
    <property type="match status" value="1"/>
</dbReference>
<keyword evidence="1" id="KW-1133">Transmembrane helix</keyword>
<dbReference type="Pfam" id="PF01476">
    <property type="entry name" value="LysM"/>
    <property type="match status" value="1"/>
</dbReference>
<dbReference type="InterPro" id="IPR014044">
    <property type="entry name" value="CAP_dom"/>
</dbReference>
<dbReference type="EMBL" id="AP012029">
    <property type="protein sequence ID" value="BAJ64838.1"/>
    <property type="molecule type" value="Genomic_DNA"/>
</dbReference>
<dbReference type="OrthoDB" id="165574at2"/>
<accession>E8N195</accession>
<dbReference type="SUPFAM" id="SSF54106">
    <property type="entry name" value="LysM domain"/>
    <property type="match status" value="1"/>
</dbReference>
<dbReference type="CDD" id="cd00118">
    <property type="entry name" value="LysM"/>
    <property type="match status" value="1"/>
</dbReference>
<dbReference type="InterPro" id="IPR018392">
    <property type="entry name" value="LysM"/>
</dbReference>
<keyword evidence="5" id="KW-1185">Reference proteome</keyword>
<name>E8N195_ANATU</name>
<evidence type="ECO:0000313" key="5">
    <source>
        <dbReference type="Proteomes" id="UP000008922"/>
    </source>
</evidence>
<reference evidence="4 5" key="1">
    <citation type="submission" date="2010-12" db="EMBL/GenBank/DDBJ databases">
        <title>Whole genome sequence of Anaerolinea thermophila UNI-1.</title>
        <authorList>
            <person name="Narita-Yamada S."/>
            <person name="Kishi E."/>
            <person name="Watanabe Y."/>
            <person name="Takasaki K."/>
            <person name="Ankai A."/>
            <person name="Oguchi A."/>
            <person name="Fukui S."/>
            <person name="Takahashi M."/>
            <person name="Yashiro I."/>
            <person name="Hosoyama A."/>
            <person name="Sekiguchi Y."/>
            <person name="Hanada S."/>
            <person name="Fujita N."/>
        </authorList>
    </citation>
    <scope>NUCLEOTIDE SEQUENCE [LARGE SCALE GENOMIC DNA]</scope>
    <source>
        <strain evidence="5">DSM 14523 / JCM 11388 / NBRC 100420 / UNI-1</strain>
    </source>
</reference>